<dbReference type="PANTHER" id="PTHR34226">
    <property type="entry name" value="PROTEIN CBR-ABU-10"/>
    <property type="match status" value="1"/>
</dbReference>
<evidence type="ECO:0000313" key="2">
    <source>
        <dbReference type="EMBL" id="GCB77385.1"/>
    </source>
</evidence>
<reference evidence="2 3" key="1">
    <citation type="journal article" date="2018" name="Nat. Ecol. Evol.">
        <title>Shark genomes provide insights into elasmobranch evolution and the origin of vertebrates.</title>
        <authorList>
            <person name="Hara Y"/>
            <person name="Yamaguchi K"/>
            <person name="Onimaru K"/>
            <person name="Kadota M"/>
            <person name="Koyanagi M"/>
            <person name="Keeley SD"/>
            <person name="Tatsumi K"/>
            <person name="Tanaka K"/>
            <person name="Motone F"/>
            <person name="Kageyama Y"/>
            <person name="Nozu R"/>
            <person name="Adachi N"/>
            <person name="Nishimura O"/>
            <person name="Nakagawa R"/>
            <person name="Tanegashima C"/>
            <person name="Kiyatake I"/>
            <person name="Matsumoto R"/>
            <person name="Murakumo K"/>
            <person name="Nishida K"/>
            <person name="Terakita A"/>
            <person name="Kuratani S"/>
            <person name="Sato K"/>
            <person name="Hyodo S Kuraku.S."/>
        </authorList>
    </citation>
    <scope>NUCLEOTIDE SEQUENCE [LARGE SCALE GENOMIC DNA]</scope>
</reference>
<feature type="compositionally biased region" description="Gly residues" evidence="1">
    <location>
        <begin position="2031"/>
        <end position="2045"/>
    </location>
</feature>
<dbReference type="PANTHER" id="PTHR34226:SF1">
    <property type="entry name" value="PROTEIN CBR-ABU-10"/>
    <property type="match status" value="1"/>
</dbReference>
<feature type="compositionally biased region" description="Low complexity" evidence="1">
    <location>
        <begin position="211"/>
        <end position="223"/>
    </location>
</feature>
<feature type="region of interest" description="Disordered" evidence="1">
    <location>
        <begin position="580"/>
        <end position="668"/>
    </location>
</feature>
<comment type="caution">
    <text evidence="2">The sequence shown here is derived from an EMBL/GenBank/DDBJ whole genome shotgun (WGS) entry which is preliminary data.</text>
</comment>
<feature type="compositionally biased region" description="Polar residues" evidence="1">
    <location>
        <begin position="345"/>
        <end position="361"/>
    </location>
</feature>
<feature type="region of interest" description="Disordered" evidence="1">
    <location>
        <begin position="341"/>
        <end position="361"/>
    </location>
</feature>
<accession>A0A401PW90</accession>
<dbReference type="Proteomes" id="UP000288216">
    <property type="component" value="Unassembled WGS sequence"/>
</dbReference>
<dbReference type="STRING" id="75743.A0A401PW90"/>
<feature type="compositionally biased region" description="Low complexity" evidence="1">
    <location>
        <begin position="251"/>
        <end position="260"/>
    </location>
</feature>
<feature type="region of interest" description="Disordered" evidence="1">
    <location>
        <begin position="78"/>
        <end position="98"/>
    </location>
</feature>
<evidence type="ECO:0000256" key="1">
    <source>
        <dbReference type="SAM" id="MobiDB-lite"/>
    </source>
</evidence>
<proteinExistence type="predicted"/>
<feature type="region of interest" description="Disordered" evidence="1">
    <location>
        <begin position="122"/>
        <end position="163"/>
    </location>
</feature>
<sequence>MAGRSVGQEPGDGWDGAIVLGYYFGLTSSLSLSLSFSFLQRIPCPPALGAETERILVPGSDVGDVIDNMVSIMMEEDALETQGGSPPRPAAPAHPSHQALARALPDLARQFPFPTLRFHHLLPPQINDPQGAGSVNHSQEVGHRQRRRPGYANANSNANSTQGPLVEVVQPVLEKRVVVAPGQKPVTQPDIEYLILEPGEEQPNATRGQRPRPTTSPTSAWAPPMRPQTTTATTVPGGRGKRKGTGKRSRTTTARTTPPTQRVPDTWSPLVMPSWKFETEVSGQASGDGMTPEPSSNTALSPEFEVLEPVVVEREVLMSPSGGPGSELESEVMYVVLQPGESQGPKATQSSKPTGGPSSEPQVEYMVLEPVPGSGAEAGNATQGPKLLVLEGMMEKPPQLVIVEPATTQGVQEPNTTQSPKFMILEAVLGNTAAPHGSEPYIQLLPLEPVTPQGQLAPNATTSLTSKTSETTGKGVGRPGPALEVEYVIPEPERGRASRRPPDLRQKHLVVGEPMVHEEVVVSPLGKKPVLVESVPLLPGGAQGSNATGSPQFMLLEVPSGNDTGSNGSKPHIQLLVLEPPSGQGAQGSNATGSNATGSNATGSPQFMLFEVPSGNGTGGNGSKPHVQLLVLEPPSGQGAQGSNATGINATGSNATGSNATGSPQFTLFEVPSGNDTGGNGSEPHVQLLVLEPPTDRGAQGSNTTGSNTTGSPQYMVFEVRSGNNISQGQGAGRGTQGSTQSSRKHFKMRTPKVHGGFPVSQSGHPGSEPQVVYVVLGPQATQSAGSNTTSTDAVPPLQYVLLTPAGGNGTDAPGAGSQMQYVILEPILDQPTPGSNATGSPTPEATTPLVDYVVLEPMVNLPVQTPHPPHRSVPHRIREPAQHEGLTHPMVGPPLLQPEVAYQMLEPEMEQVVQTMRIPAREPAVRVREEEVLAPPLVPLPRLRYDPLARAPPLRQLEPRLERHPPALPRQVLMAPQSAGPLRTPPPARDKLVMQLPVEWRTASEQRRMPHPGPEADYQVLSPPRTQALLMHPLQEEPHMGLRLQDELVRPRGPFRRPLNRPLVDGQGMEVARHPPGLGLQVGDEMLQARPRTARPHGKLRGPEPSLRNHLPVPRLSFHNHHPLADSEEQRLYRPPAPGTSTAGEMQRRLSPGPQADHLVLKPQEVQHLSEPLGRRPSPSAGGGEGWASLTAEPELSHHLPTPHLQYHRQLNDGEQETVTRIPLWGREPVPHFVHHTGSLGPGNLRRQADPNARASHIIHRAPAPGTWSSVREAGDRSGSSRAPRALAPGQAPRLLHHAPAAGVRPAAQGSHVPRPGPAHRPRGRVPPPRMEFHPRQHLPRPTMEGNLLEPQVLEAYTEVPQVQYRVIAPQVERDVIVPYIEHHVAAPHVEHIVQEPHVEHKVLEPRVAHMVLEPQVEHQVLEPAVEHRVSGPHVEHVVLEPQVQHRVSEPHVEHIVVEPLVEHQVLEPHVEHRVSGPHVEHVVLEPQVEHRVSEPHVEHIVVEPLVEHQVLEPHVEHRVSGPHVEHVVLEPRVEHQVLEPYVMHHVAGPHVKHIVLEPQAEHHVSEPHVEHVVLEPWVEHHVAEPHVKHIVAEPPAEHQVLEPYVQHHVAEPHVEHIVLEPAVEHQVLQPLVEHRVEVPHVQHVVLEPRVAHHVARPPHIKHVVLEPQVEHRVAPIQVVHRVLAPHVEHRVMPIQVVAHMQVVDPVVAMKVESMAPEPVVVRRLIEPGPGRPLMVPSREVEVDMPVRPLTPQEVLLRPPSPQKKFVLHPLTLRKEDVLPSPPHQKVVLRPPSPQKVMFQPHTLRKKGVLPSSVPREGVMFQPHTLRKKGVLPSSVPREGVMFQPHTLRQEAVLPSSVPREEVMLQPPPPWGKVAIRGPLPPRGEVRLRPWLQAQEAQDERHVLQPQPLRPPLPHFRKQPPLSDSVRRAWEAAAVPSVAARVMARPAAQPPPHLPRHHITIPPFPKDLALPRHHVTAPWLTHHVPIPNVVHHVTTSLTDNVIMTVPEEPRPLHQARITMEDMTNQSGESNGSGSGDEGTSGNGGTAERKGNNIDLPLSEGNV</sequence>
<feature type="region of interest" description="Disordered" evidence="1">
    <location>
        <begin position="452"/>
        <end position="481"/>
    </location>
</feature>
<feature type="region of interest" description="Disordered" evidence="1">
    <location>
        <begin position="1267"/>
        <end position="1288"/>
    </location>
</feature>
<gene>
    <name evidence="2" type="ORF">scyTo_0019276</name>
</gene>
<feature type="region of interest" description="Disordered" evidence="1">
    <location>
        <begin position="725"/>
        <end position="746"/>
    </location>
</feature>
<feature type="region of interest" description="Disordered" evidence="1">
    <location>
        <begin position="1168"/>
        <end position="1190"/>
    </location>
</feature>
<protein>
    <submittedName>
        <fullName evidence="2">Uncharacterized protein</fullName>
    </submittedName>
</protein>
<feature type="region of interest" description="Disordered" evidence="1">
    <location>
        <begin position="281"/>
        <end position="300"/>
    </location>
</feature>
<feature type="compositionally biased region" description="Low complexity" evidence="1">
    <location>
        <begin position="461"/>
        <end position="472"/>
    </location>
</feature>
<feature type="compositionally biased region" description="Basic residues" evidence="1">
    <location>
        <begin position="239"/>
        <end position="250"/>
    </location>
</feature>
<keyword evidence="3" id="KW-1185">Reference proteome</keyword>
<evidence type="ECO:0000313" key="3">
    <source>
        <dbReference type="Proteomes" id="UP000288216"/>
    </source>
</evidence>
<feature type="compositionally biased region" description="Basic and acidic residues" evidence="1">
    <location>
        <begin position="1124"/>
        <end position="1133"/>
    </location>
</feature>
<name>A0A401PW90_SCYTO</name>
<feature type="compositionally biased region" description="Low complexity" evidence="1">
    <location>
        <begin position="701"/>
        <end position="712"/>
    </location>
</feature>
<organism evidence="2 3">
    <name type="scientific">Scyliorhinus torazame</name>
    <name type="common">Cloudy catshark</name>
    <name type="synonym">Catulus torazame</name>
    <dbReference type="NCBI Taxonomy" id="75743"/>
    <lineage>
        <taxon>Eukaryota</taxon>
        <taxon>Metazoa</taxon>
        <taxon>Chordata</taxon>
        <taxon>Craniata</taxon>
        <taxon>Vertebrata</taxon>
        <taxon>Chondrichthyes</taxon>
        <taxon>Elasmobranchii</taxon>
        <taxon>Galeomorphii</taxon>
        <taxon>Galeoidea</taxon>
        <taxon>Carcharhiniformes</taxon>
        <taxon>Scyliorhinidae</taxon>
        <taxon>Scyliorhinus</taxon>
    </lineage>
</organism>
<feature type="compositionally biased region" description="Polar residues" evidence="1">
    <location>
        <begin position="641"/>
        <end position="666"/>
    </location>
</feature>
<feature type="region of interest" description="Disordered" evidence="1">
    <location>
        <begin position="1094"/>
        <end position="1156"/>
    </location>
</feature>
<feature type="region of interest" description="Disordered" evidence="1">
    <location>
        <begin position="2023"/>
        <end position="2063"/>
    </location>
</feature>
<feature type="compositionally biased region" description="Polar residues" evidence="1">
    <location>
        <begin position="153"/>
        <end position="163"/>
    </location>
</feature>
<feature type="compositionally biased region" description="Polar residues" evidence="1">
    <location>
        <begin position="587"/>
        <end position="605"/>
    </location>
</feature>
<dbReference type="EMBL" id="BFAA01014174">
    <property type="protein sequence ID" value="GCB77385.1"/>
    <property type="molecule type" value="Genomic_DNA"/>
</dbReference>
<feature type="region of interest" description="Disordered" evidence="1">
    <location>
        <begin position="200"/>
        <end position="268"/>
    </location>
</feature>
<dbReference type="OrthoDB" id="1114257at2759"/>
<feature type="region of interest" description="Disordered" evidence="1">
    <location>
        <begin position="1304"/>
        <end position="1345"/>
    </location>
</feature>
<feature type="region of interest" description="Disordered" evidence="1">
    <location>
        <begin position="694"/>
        <end position="713"/>
    </location>
</feature>